<gene>
    <name evidence="1" type="ORF">CC86DRAFT_395258</name>
</gene>
<name>A0A6A6ZVU1_9PLEO</name>
<sequence>MSNYNNKRNRHHAQPRGYIAALSPKGQVNKIMGDMKNYKGGDKLRAWSASARKELTSTLTVNLQLALLVASPVIRDYFVQKPTSVTAKFTHVDASLNAVHKIAQWLKDVCLQAEFPEPAIPGDVLEALKLRLTMYILGMECYTAHFDACYAADMGDRIPDAVEIGQVVDNTRQNKDAILVALANRISYLMTYEEVAYGKLLASHKKYQRLTDAVNQDEVAAIAHRNRGGL</sequence>
<dbReference type="OrthoDB" id="3789852at2759"/>
<dbReference type="Proteomes" id="UP000799424">
    <property type="component" value="Unassembled WGS sequence"/>
</dbReference>
<proteinExistence type="predicted"/>
<dbReference type="EMBL" id="MU006229">
    <property type="protein sequence ID" value="KAF2824848.1"/>
    <property type="molecule type" value="Genomic_DNA"/>
</dbReference>
<dbReference type="AlphaFoldDB" id="A0A6A6ZVU1"/>
<accession>A0A6A6ZVU1</accession>
<evidence type="ECO:0000313" key="1">
    <source>
        <dbReference type="EMBL" id="KAF2824848.1"/>
    </source>
</evidence>
<organism evidence="1 2">
    <name type="scientific">Ophiobolus disseminans</name>
    <dbReference type="NCBI Taxonomy" id="1469910"/>
    <lineage>
        <taxon>Eukaryota</taxon>
        <taxon>Fungi</taxon>
        <taxon>Dikarya</taxon>
        <taxon>Ascomycota</taxon>
        <taxon>Pezizomycotina</taxon>
        <taxon>Dothideomycetes</taxon>
        <taxon>Pleosporomycetidae</taxon>
        <taxon>Pleosporales</taxon>
        <taxon>Pleosporineae</taxon>
        <taxon>Phaeosphaeriaceae</taxon>
        <taxon>Ophiobolus</taxon>
    </lineage>
</organism>
<keyword evidence="2" id="KW-1185">Reference proteome</keyword>
<evidence type="ECO:0000313" key="2">
    <source>
        <dbReference type="Proteomes" id="UP000799424"/>
    </source>
</evidence>
<reference evidence="1" key="1">
    <citation type="journal article" date="2020" name="Stud. Mycol.">
        <title>101 Dothideomycetes genomes: a test case for predicting lifestyles and emergence of pathogens.</title>
        <authorList>
            <person name="Haridas S."/>
            <person name="Albert R."/>
            <person name="Binder M."/>
            <person name="Bloem J."/>
            <person name="Labutti K."/>
            <person name="Salamov A."/>
            <person name="Andreopoulos B."/>
            <person name="Baker S."/>
            <person name="Barry K."/>
            <person name="Bills G."/>
            <person name="Bluhm B."/>
            <person name="Cannon C."/>
            <person name="Castanera R."/>
            <person name="Culley D."/>
            <person name="Daum C."/>
            <person name="Ezra D."/>
            <person name="Gonzalez J."/>
            <person name="Henrissat B."/>
            <person name="Kuo A."/>
            <person name="Liang C."/>
            <person name="Lipzen A."/>
            <person name="Lutzoni F."/>
            <person name="Magnuson J."/>
            <person name="Mondo S."/>
            <person name="Nolan M."/>
            <person name="Ohm R."/>
            <person name="Pangilinan J."/>
            <person name="Park H.-J."/>
            <person name="Ramirez L."/>
            <person name="Alfaro M."/>
            <person name="Sun H."/>
            <person name="Tritt A."/>
            <person name="Yoshinaga Y."/>
            <person name="Zwiers L.-H."/>
            <person name="Turgeon B."/>
            <person name="Goodwin S."/>
            <person name="Spatafora J."/>
            <person name="Crous P."/>
            <person name="Grigoriev I."/>
        </authorList>
    </citation>
    <scope>NUCLEOTIDE SEQUENCE</scope>
    <source>
        <strain evidence="1">CBS 113818</strain>
    </source>
</reference>
<protein>
    <submittedName>
        <fullName evidence="1">Uncharacterized protein</fullName>
    </submittedName>
</protein>